<dbReference type="NCBIfam" id="NF004012">
    <property type="entry name" value="PRK05477.1-2"/>
    <property type="match status" value="1"/>
</dbReference>
<comment type="catalytic activity">
    <reaction evidence="6 7">
        <text>L-glutamyl-tRNA(Gln) + L-glutamine + ATP + H2O = L-glutaminyl-tRNA(Gln) + L-glutamate + ADP + phosphate + H(+)</text>
        <dbReference type="Rhea" id="RHEA:17521"/>
        <dbReference type="Rhea" id="RHEA-COMP:9681"/>
        <dbReference type="Rhea" id="RHEA-COMP:9684"/>
        <dbReference type="ChEBI" id="CHEBI:15377"/>
        <dbReference type="ChEBI" id="CHEBI:15378"/>
        <dbReference type="ChEBI" id="CHEBI:29985"/>
        <dbReference type="ChEBI" id="CHEBI:30616"/>
        <dbReference type="ChEBI" id="CHEBI:43474"/>
        <dbReference type="ChEBI" id="CHEBI:58359"/>
        <dbReference type="ChEBI" id="CHEBI:78520"/>
        <dbReference type="ChEBI" id="CHEBI:78521"/>
        <dbReference type="ChEBI" id="CHEBI:456216"/>
    </reaction>
</comment>
<keyword evidence="7" id="KW-0496">Mitochondrion</keyword>
<dbReference type="InterPro" id="IPR017958">
    <property type="entry name" value="Gln-tRNA_amidoTrfase_suB_CS"/>
</dbReference>
<dbReference type="Pfam" id="PF02637">
    <property type="entry name" value="GatB_Yqey"/>
    <property type="match status" value="1"/>
</dbReference>
<dbReference type="GO" id="GO:0005739">
    <property type="term" value="C:mitochondrion"/>
    <property type="evidence" value="ECO:0007669"/>
    <property type="project" value="UniProtKB-SubCell"/>
</dbReference>
<dbReference type="GO" id="GO:0032543">
    <property type="term" value="P:mitochondrial translation"/>
    <property type="evidence" value="ECO:0007669"/>
    <property type="project" value="UniProtKB-UniRule"/>
</dbReference>
<comment type="subcellular location">
    <subcellularLocation>
        <location evidence="7">Mitochondrion</location>
    </subcellularLocation>
</comment>
<dbReference type="GO" id="GO:0070681">
    <property type="term" value="P:glutaminyl-tRNAGln biosynthesis via transamidation"/>
    <property type="evidence" value="ECO:0007669"/>
    <property type="project" value="UniProtKB-UniRule"/>
</dbReference>
<name>A0A370TDY7_9HELO</name>
<dbReference type="GeneID" id="43601985"/>
<keyword evidence="3 7" id="KW-0547">Nucleotide-binding</keyword>
<dbReference type="GO" id="GO:0030956">
    <property type="term" value="C:glutamyl-tRNA(Gln) amidotransferase complex"/>
    <property type="evidence" value="ECO:0007669"/>
    <property type="project" value="UniProtKB-UniRule"/>
</dbReference>
<evidence type="ECO:0000256" key="7">
    <source>
        <dbReference type="HAMAP-Rule" id="MF_03147"/>
    </source>
</evidence>
<dbReference type="AlphaFoldDB" id="A0A370TDY7"/>
<keyword evidence="10" id="KW-0808">Transferase</keyword>
<dbReference type="PROSITE" id="PS01234">
    <property type="entry name" value="GATB"/>
    <property type="match status" value="1"/>
</dbReference>
<dbReference type="GO" id="GO:0016740">
    <property type="term" value="F:transferase activity"/>
    <property type="evidence" value="ECO:0007669"/>
    <property type="project" value="UniProtKB-KW"/>
</dbReference>
<dbReference type="InterPro" id="IPR023168">
    <property type="entry name" value="GatB_Yqey_C_2"/>
</dbReference>
<sequence length="583" mass="64653">MVTKRYHVASVAPTTQTPTDQSVTTTTTQHATIPFRKQLKDEARKRKADTASRRRKEDNPKLNRWELTVGIEIHAQLNTARKLFSGAASTINDEPNTHVAHFDLAMPGSQPIFRKATLLPAIRAALALNCKIQRRSKFDRKHYFHWDQPAGYQITQYYEPFAKEGHITLYAHDGIAEEDGEQITIGIKQIQMEQDTAKTLSQPGDIHLLDYNRVGLPLIEIITLPQIHHPATAAALVRKVQVILNAVDACVLGMESGGLRADVNVSVRRRDGDVGDHEYGGVKGLGQRTEIKNLSSFKSVKDAIVAERDRQIDVLESGGLIEGETRGWTIGSTETRRLRGKEGEVDYRYMPDPDLGAVIIGDDLIDYLSQNLGVLPEQEVQALVGEFGLTFKDAASVVSLNDGGRYEYLRSVIDDFLLLSPDDDLKRVGKLCGNWVLHEMGGLTHPGADEDNPLGMANDGNCIIPHNQLAKLVYLLDIRKITGKSAKRILSELFVSGLAGNQRSTEDLVDEAGLWFSPLSNAEYEGLARSVIDLKVVEEILAGKEGKINFLVGKMMRKDGDGRVDPQKATAILRQIIDEFRKL</sequence>
<dbReference type="OrthoDB" id="1722066at2759"/>
<dbReference type="InterPro" id="IPR017959">
    <property type="entry name" value="Asn/Gln-tRNA_amidoTrfase_suB/E"/>
</dbReference>
<dbReference type="Pfam" id="PF02934">
    <property type="entry name" value="GatB_N"/>
    <property type="match status" value="1"/>
</dbReference>
<keyword evidence="5 7" id="KW-0648">Protein biosynthesis</keyword>
<evidence type="ECO:0000256" key="4">
    <source>
        <dbReference type="ARBA" id="ARBA00022840"/>
    </source>
</evidence>
<comment type="similarity">
    <text evidence="1 7">Belongs to the GatB/GatE family. GatB subfamily.</text>
</comment>
<comment type="function">
    <text evidence="7">Allows the formation of correctly charged Gln-tRNA(Gln) through the transamidation of misacylated Glu-tRNA(Gln) in the mitochondria. The reaction takes place in the presence of glutamine and ATP through an activated gamma-phospho-Glu-tRNA(Gln).</text>
</comment>
<dbReference type="RefSeq" id="XP_031866402.1">
    <property type="nucleotide sequence ID" value="XM_032017759.1"/>
</dbReference>
<feature type="compositionally biased region" description="Basic and acidic residues" evidence="8">
    <location>
        <begin position="38"/>
        <end position="59"/>
    </location>
</feature>
<evidence type="ECO:0000259" key="9">
    <source>
        <dbReference type="SMART" id="SM00845"/>
    </source>
</evidence>
<organism evidence="10 11">
    <name type="scientific">Venustampulla echinocandica</name>
    <dbReference type="NCBI Taxonomy" id="2656787"/>
    <lineage>
        <taxon>Eukaryota</taxon>
        <taxon>Fungi</taxon>
        <taxon>Dikarya</taxon>
        <taxon>Ascomycota</taxon>
        <taxon>Pezizomycotina</taxon>
        <taxon>Leotiomycetes</taxon>
        <taxon>Helotiales</taxon>
        <taxon>Pleuroascaceae</taxon>
        <taxon>Venustampulla</taxon>
    </lineage>
</organism>
<evidence type="ECO:0000256" key="2">
    <source>
        <dbReference type="ARBA" id="ARBA00022598"/>
    </source>
</evidence>
<evidence type="ECO:0000256" key="6">
    <source>
        <dbReference type="ARBA" id="ARBA00047913"/>
    </source>
</evidence>
<evidence type="ECO:0000313" key="11">
    <source>
        <dbReference type="Proteomes" id="UP000254866"/>
    </source>
</evidence>
<dbReference type="SMART" id="SM00845">
    <property type="entry name" value="GatB_Yqey"/>
    <property type="match status" value="1"/>
</dbReference>
<dbReference type="SUPFAM" id="SSF55931">
    <property type="entry name" value="Glutamine synthetase/guanido kinase"/>
    <property type="match status" value="1"/>
</dbReference>
<dbReference type="InterPro" id="IPR004413">
    <property type="entry name" value="GatB"/>
</dbReference>
<dbReference type="SUPFAM" id="SSF89095">
    <property type="entry name" value="GatB/YqeY motif"/>
    <property type="match status" value="1"/>
</dbReference>
<keyword evidence="4 7" id="KW-0067">ATP-binding</keyword>
<evidence type="ECO:0000256" key="8">
    <source>
        <dbReference type="SAM" id="MobiDB-lite"/>
    </source>
</evidence>
<keyword evidence="11" id="KW-1185">Reference proteome</keyword>
<dbReference type="InterPro" id="IPR014746">
    <property type="entry name" value="Gln_synth/guanido_kin_cat_dom"/>
</dbReference>
<dbReference type="Gene3D" id="1.10.10.410">
    <property type="match status" value="1"/>
</dbReference>
<dbReference type="EC" id="6.3.5.-" evidence="7"/>
<dbReference type="EMBL" id="NPIC01000010">
    <property type="protein sequence ID" value="RDL32680.1"/>
    <property type="molecule type" value="Genomic_DNA"/>
</dbReference>
<dbReference type="PANTHER" id="PTHR11659:SF0">
    <property type="entry name" value="GLUTAMYL-TRNA(GLN) AMIDOTRANSFERASE SUBUNIT B, MITOCHONDRIAL"/>
    <property type="match status" value="1"/>
</dbReference>
<dbReference type="NCBIfam" id="TIGR00133">
    <property type="entry name" value="gatB"/>
    <property type="match status" value="1"/>
</dbReference>
<dbReference type="InterPro" id="IPR006075">
    <property type="entry name" value="Asn/Gln-tRNA_Trfase_suB/E_cat"/>
</dbReference>
<comment type="caution">
    <text evidence="10">The sequence shown here is derived from an EMBL/GenBank/DDBJ whole genome shotgun (WGS) entry which is preliminary data.</text>
</comment>
<proteinExistence type="inferred from homology"/>
<feature type="region of interest" description="Disordered" evidence="8">
    <location>
        <begin position="1"/>
        <end position="59"/>
    </location>
</feature>
<comment type="subunit">
    <text evidence="7">Subunit of the heterotrimeric GatCAB amidotransferase (AdT) complex, composed of A, B and C subunits.</text>
</comment>
<dbReference type="PANTHER" id="PTHR11659">
    <property type="entry name" value="GLUTAMYL-TRNA GLN AMIDOTRANSFERASE SUBUNIT B MITOCHONDRIAL AND PROKARYOTIC PET112-RELATED"/>
    <property type="match status" value="1"/>
</dbReference>
<evidence type="ECO:0000256" key="5">
    <source>
        <dbReference type="ARBA" id="ARBA00022917"/>
    </source>
</evidence>
<evidence type="ECO:0000256" key="3">
    <source>
        <dbReference type="ARBA" id="ARBA00022741"/>
    </source>
</evidence>
<evidence type="ECO:0000313" key="10">
    <source>
        <dbReference type="EMBL" id="RDL32680.1"/>
    </source>
</evidence>
<evidence type="ECO:0000256" key="1">
    <source>
        <dbReference type="ARBA" id="ARBA00005306"/>
    </source>
</evidence>
<dbReference type="InterPro" id="IPR003789">
    <property type="entry name" value="Asn/Gln_tRNA_amidoTrase-B-like"/>
</dbReference>
<feature type="compositionally biased region" description="Low complexity" evidence="8">
    <location>
        <begin position="14"/>
        <end position="32"/>
    </location>
</feature>
<dbReference type="HAMAP" id="MF_00121">
    <property type="entry name" value="GatB"/>
    <property type="match status" value="1"/>
</dbReference>
<reference evidence="10 11" key="1">
    <citation type="journal article" date="2018" name="IMA Fungus">
        <title>IMA Genome-F 9: Draft genome sequence of Annulohypoxylon stygium, Aspergillus mulundensis, Berkeleyomyces basicola (syn. Thielaviopsis basicola), Ceratocystis smalleyi, two Cercospora beticola strains, Coleophoma cylindrospora, Fusarium fracticaudum, Phialophora cf. hyalina, and Morchella septimelata.</title>
        <authorList>
            <person name="Wingfield B.D."/>
            <person name="Bills G.F."/>
            <person name="Dong Y."/>
            <person name="Huang W."/>
            <person name="Nel W.J."/>
            <person name="Swalarsk-Parry B.S."/>
            <person name="Vaghefi N."/>
            <person name="Wilken P.M."/>
            <person name="An Z."/>
            <person name="de Beer Z.W."/>
            <person name="De Vos L."/>
            <person name="Chen L."/>
            <person name="Duong T.A."/>
            <person name="Gao Y."/>
            <person name="Hammerbacher A."/>
            <person name="Kikkert J.R."/>
            <person name="Li Y."/>
            <person name="Li H."/>
            <person name="Li K."/>
            <person name="Li Q."/>
            <person name="Liu X."/>
            <person name="Ma X."/>
            <person name="Naidoo K."/>
            <person name="Pethybridge S.J."/>
            <person name="Sun J."/>
            <person name="Steenkamp E.T."/>
            <person name="van der Nest M.A."/>
            <person name="van Wyk S."/>
            <person name="Wingfield M.J."/>
            <person name="Xiong C."/>
            <person name="Yue Q."/>
            <person name="Zhang X."/>
        </authorList>
    </citation>
    <scope>NUCLEOTIDE SEQUENCE [LARGE SCALE GENOMIC DNA]</scope>
    <source>
        <strain evidence="10 11">BP 5553</strain>
    </source>
</reference>
<keyword evidence="2 7" id="KW-0436">Ligase</keyword>
<dbReference type="GO" id="GO:0005524">
    <property type="term" value="F:ATP binding"/>
    <property type="evidence" value="ECO:0007669"/>
    <property type="project" value="UniProtKB-KW"/>
</dbReference>
<accession>A0A370TDY7</accession>
<feature type="domain" description="Asn/Gln amidotransferase" evidence="9">
    <location>
        <begin position="407"/>
        <end position="577"/>
    </location>
</feature>
<dbReference type="Proteomes" id="UP000254866">
    <property type="component" value="Unassembled WGS sequence"/>
</dbReference>
<protein>
    <recommendedName>
        <fullName evidence="7">Glutamyl-tRNA(Gln) amidotransferase subunit B, mitochondrial</fullName>
        <shortName evidence="7">Glu-AdT subunit B</shortName>
        <ecNumber evidence="7">6.3.5.-</ecNumber>
    </recommendedName>
</protein>
<gene>
    <name evidence="10" type="ORF">BP5553_09136</name>
</gene>
<dbReference type="GO" id="GO:0050567">
    <property type="term" value="F:glutaminyl-tRNA synthase (glutamine-hydrolyzing) activity"/>
    <property type="evidence" value="ECO:0007669"/>
    <property type="project" value="UniProtKB-UniRule"/>
</dbReference>
<dbReference type="STRING" id="2656787.A0A370TDY7"/>
<dbReference type="InterPro" id="IPR018027">
    <property type="entry name" value="Asn/Gln_amidotransferase"/>
</dbReference>